<protein>
    <recommendedName>
        <fullName evidence="4">Glycine zipper domain-containing protein</fullName>
    </recommendedName>
</protein>
<proteinExistence type="predicted"/>
<evidence type="ECO:0008006" key="4">
    <source>
        <dbReference type="Google" id="ProtNLM"/>
    </source>
</evidence>
<evidence type="ECO:0000256" key="1">
    <source>
        <dbReference type="SAM" id="MobiDB-lite"/>
    </source>
</evidence>
<dbReference type="EMBL" id="JACHXD010000003">
    <property type="protein sequence ID" value="MBB3118568.1"/>
    <property type="molecule type" value="Genomic_DNA"/>
</dbReference>
<keyword evidence="3" id="KW-1185">Reference proteome</keyword>
<accession>A0A7W5FTV3</accession>
<gene>
    <name evidence="2" type="ORF">FHS03_001599</name>
</gene>
<organism evidence="2 3">
    <name type="scientific">Pseudoduganella violacea</name>
    <dbReference type="NCBI Taxonomy" id="1715466"/>
    <lineage>
        <taxon>Bacteria</taxon>
        <taxon>Pseudomonadati</taxon>
        <taxon>Pseudomonadota</taxon>
        <taxon>Betaproteobacteria</taxon>
        <taxon>Burkholderiales</taxon>
        <taxon>Oxalobacteraceae</taxon>
        <taxon>Telluria group</taxon>
        <taxon>Pseudoduganella</taxon>
    </lineage>
</organism>
<dbReference type="AlphaFoldDB" id="A0A7W5FTV3"/>
<name>A0A7W5FTV3_9BURK</name>
<reference evidence="2 3" key="1">
    <citation type="submission" date="2020-08" db="EMBL/GenBank/DDBJ databases">
        <title>Genomic Encyclopedia of Type Strains, Phase III (KMG-III): the genomes of soil and plant-associated and newly described type strains.</title>
        <authorList>
            <person name="Whitman W."/>
        </authorList>
    </citation>
    <scope>NUCLEOTIDE SEQUENCE [LARGE SCALE GENOMIC DNA]</scope>
    <source>
        <strain evidence="2 3">CECT 8897</strain>
    </source>
</reference>
<comment type="caution">
    <text evidence="2">The sequence shown here is derived from an EMBL/GenBank/DDBJ whole genome shotgun (WGS) entry which is preliminary data.</text>
</comment>
<dbReference type="Proteomes" id="UP000541535">
    <property type="component" value="Unassembled WGS sequence"/>
</dbReference>
<evidence type="ECO:0000313" key="2">
    <source>
        <dbReference type="EMBL" id="MBB3118568.1"/>
    </source>
</evidence>
<feature type="region of interest" description="Disordered" evidence="1">
    <location>
        <begin position="38"/>
        <end position="65"/>
    </location>
</feature>
<sequence>MMGTILAGHFQLQDEIDAARQALHAAGFADQQISSFFLNPPGQHDTFGPGGDRARSPGAKDTPAGLAKGAAAGGVIGAAVGAVTAPVTGPLGPVVGGLLGAHVGSLYSFAEMKEAGAPEAGGENRAPPRPPGMLIAVAVTAQSEAAALAVLRRLGAHHLERAEGTIVAGDWRDFDPLSAPRLVA</sequence>
<evidence type="ECO:0000313" key="3">
    <source>
        <dbReference type="Proteomes" id="UP000541535"/>
    </source>
</evidence>